<reference evidence="1" key="1">
    <citation type="journal article" date="2020" name="Nature">
        <title>Giant virus diversity and host interactions through global metagenomics.</title>
        <authorList>
            <person name="Schulz F."/>
            <person name="Roux S."/>
            <person name="Paez-Espino D."/>
            <person name="Jungbluth S."/>
            <person name="Walsh D.A."/>
            <person name="Denef V.J."/>
            <person name="McMahon K.D."/>
            <person name="Konstantinidis K.T."/>
            <person name="Eloe-Fadrosh E.A."/>
            <person name="Kyrpides N.C."/>
            <person name="Woyke T."/>
        </authorList>
    </citation>
    <scope>NUCLEOTIDE SEQUENCE</scope>
    <source>
        <strain evidence="1">GVMAG-M-3300023184-191</strain>
    </source>
</reference>
<evidence type="ECO:0000313" key="1">
    <source>
        <dbReference type="EMBL" id="QHT87945.1"/>
    </source>
</evidence>
<accession>A0A6C0I6B0</accession>
<organism evidence="1">
    <name type="scientific">viral metagenome</name>
    <dbReference type="NCBI Taxonomy" id="1070528"/>
    <lineage>
        <taxon>unclassified sequences</taxon>
        <taxon>metagenomes</taxon>
        <taxon>organismal metagenomes</taxon>
    </lineage>
</organism>
<name>A0A6C0I6B0_9ZZZZ</name>
<dbReference type="AlphaFoldDB" id="A0A6C0I6B0"/>
<protein>
    <submittedName>
        <fullName evidence="1">Uncharacterized protein</fullName>
    </submittedName>
</protein>
<proteinExistence type="predicted"/>
<dbReference type="EMBL" id="MN740104">
    <property type="protein sequence ID" value="QHT87945.1"/>
    <property type="molecule type" value="Genomic_DNA"/>
</dbReference>
<sequence length="138" mass="16333">MRAEPLCLGVCELYNPALHGPCESPVSDYFFYTCQVDLADFYDNSIFSYMSDYPGTYKYSGVVRAYWNIVNRPRMYPMLEIVQPVTMEPGGECVAVIKTFWIRLVQRRWKRIFAERRRRLSQLLKPYGLIKRECGFKF</sequence>